<dbReference type="GO" id="GO:0050515">
    <property type="term" value="F:4-(cytidine 5'-diphospho)-2-C-methyl-D-erythritol kinase activity"/>
    <property type="evidence" value="ECO:0007669"/>
    <property type="project" value="UniProtKB-UniRule"/>
</dbReference>
<dbReference type="STRING" id="693977.Deipr_1618"/>
<sequence length="304" mass="31494">MNRSKSLRVAGSKANQPSTYFAPAKTNLGLSILGVRPDGYHDLSSLMVPLSVGDELSFAPAPTLTLSIDGPYGTGLPTDERNLVYRAARSYLDAAGVTEGVHITLTKRLPLASGLGGGSSDAATTLLALADLYPAQLDLPALALQLGADVPFFLLGSAALAEGVGERLGPVPDLPPVHLVLANPGSEVSAGDAYRWLDETGEFGPTLNLPGIITALQQGRELPYFNSLQSGVLRRHPEIEATLQALADAGLHSVLMSGSGATCFGLARDAAHAEAVAAELQAAQPGWWVTSAQVLTGTSRVDHG</sequence>
<dbReference type="OrthoDB" id="9809438at2"/>
<feature type="domain" description="GHMP kinase N-terminal" evidence="10">
    <location>
        <begin position="82"/>
        <end position="156"/>
    </location>
</feature>
<evidence type="ECO:0000256" key="1">
    <source>
        <dbReference type="ARBA" id="ARBA00009684"/>
    </source>
</evidence>
<dbReference type="HAMAP" id="MF_00061">
    <property type="entry name" value="IspE"/>
    <property type="match status" value="1"/>
</dbReference>
<comment type="pathway">
    <text evidence="9">Isoprenoid biosynthesis; isopentenyl diphosphate biosynthesis via DXP pathway; isopentenyl diphosphate from 1-deoxy-D-xylulose 5-phosphate: step 3/6.</text>
</comment>
<evidence type="ECO:0000256" key="5">
    <source>
        <dbReference type="ARBA" id="ARBA00022741"/>
    </source>
</evidence>
<evidence type="ECO:0000256" key="7">
    <source>
        <dbReference type="ARBA" id="ARBA00022840"/>
    </source>
</evidence>
<evidence type="ECO:0000259" key="11">
    <source>
        <dbReference type="Pfam" id="PF08544"/>
    </source>
</evidence>
<dbReference type="HOGENOM" id="CLU_053057_1_1_0"/>
<dbReference type="RefSeq" id="WP_013615364.1">
    <property type="nucleotide sequence ID" value="NC_015161.1"/>
</dbReference>
<dbReference type="InterPro" id="IPR006204">
    <property type="entry name" value="GHMP_kinase_N_dom"/>
</dbReference>
<dbReference type="UniPathway" id="UPA00056">
    <property type="reaction ID" value="UER00094"/>
</dbReference>
<dbReference type="InterPro" id="IPR020568">
    <property type="entry name" value="Ribosomal_Su5_D2-typ_SF"/>
</dbReference>
<dbReference type="PIRSF" id="PIRSF010376">
    <property type="entry name" value="IspE"/>
    <property type="match status" value="1"/>
</dbReference>
<keyword evidence="7 9" id="KW-0067">ATP-binding</keyword>
<comment type="catalytic activity">
    <reaction evidence="9">
        <text>4-CDP-2-C-methyl-D-erythritol + ATP = 4-CDP-2-C-methyl-D-erythritol 2-phosphate + ADP + H(+)</text>
        <dbReference type="Rhea" id="RHEA:18437"/>
        <dbReference type="ChEBI" id="CHEBI:15378"/>
        <dbReference type="ChEBI" id="CHEBI:30616"/>
        <dbReference type="ChEBI" id="CHEBI:57823"/>
        <dbReference type="ChEBI" id="CHEBI:57919"/>
        <dbReference type="ChEBI" id="CHEBI:456216"/>
        <dbReference type="EC" id="2.7.1.148"/>
    </reaction>
</comment>
<dbReference type="InterPro" id="IPR013750">
    <property type="entry name" value="GHMP_kinase_C_dom"/>
</dbReference>
<dbReference type="EC" id="2.7.1.148" evidence="2 9"/>
<evidence type="ECO:0000256" key="6">
    <source>
        <dbReference type="ARBA" id="ARBA00022777"/>
    </source>
</evidence>
<dbReference type="Pfam" id="PF00288">
    <property type="entry name" value="GHMP_kinases_N"/>
    <property type="match status" value="1"/>
</dbReference>
<dbReference type="eggNOG" id="COG1947">
    <property type="taxonomic scope" value="Bacteria"/>
</dbReference>
<dbReference type="SUPFAM" id="SSF55060">
    <property type="entry name" value="GHMP Kinase, C-terminal domain"/>
    <property type="match status" value="1"/>
</dbReference>
<dbReference type="EMBL" id="CP002536">
    <property type="protein sequence ID" value="ADY26756.1"/>
    <property type="molecule type" value="Genomic_DNA"/>
</dbReference>
<dbReference type="InterPro" id="IPR004424">
    <property type="entry name" value="IspE"/>
</dbReference>
<evidence type="ECO:0000256" key="8">
    <source>
        <dbReference type="ARBA" id="ARBA00032554"/>
    </source>
</evidence>
<dbReference type="GO" id="GO:0005524">
    <property type="term" value="F:ATP binding"/>
    <property type="evidence" value="ECO:0007669"/>
    <property type="project" value="UniProtKB-UniRule"/>
</dbReference>
<dbReference type="InterPro" id="IPR036554">
    <property type="entry name" value="GHMP_kinase_C_sf"/>
</dbReference>
<proteinExistence type="inferred from homology"/>
<feature type="domain" description="GHMP kinase C-terminal" evidence="11">
    <location>
        <begin position="226"/>
        <end position="283"/>
    </location>
</feature>
<accession>F0RKH7</accession>
<dbReference type="AlphaFoldDB" id="F0RKH7"/>
<evidence type="ECO:0000256" key="9">
    <source>
        <dbReference type="HAMAP-Rule" id="MF_00061"/>
    </source>
</evidence>
<dbReference type="Proteomes" id="UP000007718">
    <property type="component" value="Chromosome"/>
</dbReference>
<evidence type="ECO:0000259" key="10">
    <source>
        <dbReference type="Pfam" id="PF00288"/>
    </source>
</evidence>
<feature type="active site" evidence="9">
    <location>
        <position position="149"/>
    </location>
</feature>
<dbReference type="SUPFAM" id="SSF54211">
    <property type="entry name" value="Ribosomal protein S5 domain 2-like"/>
    <property type="match status" value="1"/>
</dbReference>
<dbReference type="Gene3D" id="3.30.230.10">
    <property type="match status" value="1"/>
</dbReference>
<comment type="function">
    <text evidence="9">Catalyzes the phosphorylation of the position 2 hydroxy group of 4-diphosphocytidyl-2C-methyl-D-erythritol.</text>
</comment>
<comment type="similarity">
    <text evidence="1 9">Belongs to the GHMP kinase family. IspE subfamily.</text>
</comment>
<evidence type="ECO:0000313" key="13">
    <source>
        <dbReference type="Proteomes" id="UP000007718"/>
    </source>
</evidence>
<feature type="binding site" evidence="9">
    <location>
        <begin position="110"/>
        <end position="120"/>
    </location>
    <ligand>
        <name>ATP</name>
        <dbReference type="ChEBI" id="CHEBI:30616"/>
    </ligand>
</feature>
<dbReference type="NCBIfam" id="TIGR00154">
    <property type="entry name" value="ispE"/>
    <property type="match status" value="1"/>
</dbReference>
<dbReference type="GO" id="GO:0016114">
    <property type="term" value="P:terpenoid biosynthetic process"/>
    <property type="evidence" value="ECO:0007669"/>
    <property type="project" value="UniProtKB-UniRule"/>
</dbReference>
<gene>
    <name evidence="9" type="primary">ispE</name>
    <name evidence="12" type="ordered locus">Deipr_1618</name>
</gene>
<keyword evidence="6 9" id="KW-0418">Kinase</keyword>
<dbReference type="PANTHER" id="PTHR43527">
    <property type="entry name" value="4-DIPHOSPHOCYTIDYL-2-C-METHYL-D-ERYTHRITOL KINASE, CHLOROPLASTIC"/>
    <property type="match status" value="1"/>
</dbReference>
<feature type="active site" evidence="9">
    <location>
        <position position="25"/>
    </location>
</feature>
<dbReference type="Pfam" id="PF08544">
    <property type="entry name" value="GHMP_kinases_C"/>
    <property type="match status" value="1"/>
</dbReference>
<protein>
    <recommendedName>
        <fullName evidence="3 9">4-diphosphocytidyl-2-C-methyl-D-erythritol kinase</fullName>
        <shortName evidence="9">CMK</shortName>
        <ecNumber evidence="2 9">2.7.1.148</ecNumber>
    </recommendedName>
    <alternativeName>
        <fullName evidence="8 9">4-(cytidine-5'-diphospho)-2-C-methyl-D-erythritol kinase</fullName>
    </alternativeName>
</protein>
<dbReference type="Gene3D" id="3.30.70.890">
    <property type="entry name" value="GHMP kinase, C-terminal domain"/>
    <property type="match status" value="1"/>
</dbReference>
<dbReference type="NCBIfam" id="NF011202">
    <property type="entry name" value="PRK14608.1"/>
    <property type="match status" value="1"/>
</dbReference>
<reference evidence="12 13" key="2">
    <citation type="journal article" date="2012" name="Stand. Genomic Sci.">
        <title>Complete genome sequence of the orange-red pigmented, radioresistant Deinococcus proteolyticus type strain (MRP(T)).</title>
        <authorList>
            <person name="Copeland A."/>
            <person name="Zeytun A."/>
            <person name="Yassawong M."/>
            <person name="Nolan M."/>
            <person name="Lucas S."/>
            <person name="Hammon N."/>
            <person name="Deshpande S."/>
            <person name="Cheng J.F."/>
            <person name="Han C."/>
            <person name="Tapia R."/>
            <person name="Goodwin L.A."/>
            <person name="Pitluck S."/>
            <person name="Mavromatis K."/>
            <person name="Liolios K."/>
            <person name="Pagani I."/>
            <person name="Ivanova N."/>
            <person name="Mikhailova N."/>
            <person name="Pati A."/>
            <person name="Chen A."/>
            <person name="Palaniappan K."/>
            <person name="Land M."/>
            <person name="Hauser L."/>
            <person name="Jeffries C.D."/>
            <person name="Brambilla E.M."/>
            <person name="Rohde M."/>
            <person name="Sikorski J."/>
            <person name="Pukall R."/>
            <person name="Goker M."/>
            <person name="Detter J.C."/>
            <person name="Woyke T."/>
            <person name="Bristow J."/>
            <person name="Eisen J.A."/>
            <person name="Markowitz V."/>
            <person name="Hugenholtz P."/>
            <person name="Kyrpides N.C."/>
            <person name="Klenk H.P."/>
            <person name="Lapidus A."/>
        </authorList>
    </citation>
    <scope>NUCLEOTIDE SEQUENCE [LARGE SCALE GENOMIC DNA]</scope>
    <source>
        <strain evidence="13">ATCC 35074 / DSM 20540 / JCM 6276 / NBRC 101906 / NCIMB 13154 / VKM Ac-1939 / CCM 2703 / MRP</strain>
    </source>
</reference>
<evidence type="ECO:0000313" key="12">
    <source>
        <dbReference type="EMBL" id="ADY26756.1"/>
    </source>
</evidence>
<dbReference type="KEGG" id="dpt:Deipr_1618"/>
<evidence type="ECO:0000256" key="4">
    <source>
        <dbReference type="ARBA" id="ARBA00022679"/>
    </source>
</evidence>
<keyword evidence="13" id="KW-1185">Reference proteome</keyword>
<name>F0RKH7_DEIPM</name>
<evidence type="ECO:0000256" key="3">
    <source>
        <dbReference type="ARBA" id="ARBA00017473"/>
    </source>
</evidence>
<keyword evidence="5 9" id="KW-0547">Nucleotide-binding</keyword>
<keyword evidence="4 9" id="KW-0808">Transferase</keyword>
<dbReference type="GO" id="GO:0019288">
    <property type="term" value="P:isopentenyl diphosphate biosynthetic process, methylerythritol 4-phosphate pathway"/>
    <property type="evidence" value="ECO:0007669"/>
    <property type="project" value="UniProtKB-UniRule"/>
</dbReference>
<reference evidence="13" key="1">
    <citation type="submission" date="2011-02" db="EMBL/GenBank/DDBJ databases">
        <title>The complete sequence of chromosome of Deinococcus proteolyticus DSM 20540.</title>
        <authorList>
            <consortium name="US DOE Joint Genome Institute (JGI-PGF)"/>
            <person name="Lucas S."/>
            <person name="Copeland A."/>
            <person name="Lapidus A."/>
            <person name="Bruce D."/>
            <person name="Goodwin L."/>
            <person name="Pitluck S."/>
            <person name="Kyrpides N."/>
            <person name="Mavromatis K."/>
            <person name="Pagani I."/>
            <person name="Ivanova N."/>
            <person name="Ovchinnikova G."/>
            <person name="Zeytun A."/>
            <person name="Detter J.C."/>
            <person name="Han C."/>
            <person name="Land M."/>
            <person name="Hauser L."/>
            <person name="Markowitz V."/>
            <person name="Cheng J.-F."/>
            <person name="Hugenholtz P."/>
            <person name="Woyke T."/>
            <person name="Wu D."/>
            <person name="Pukall R."/>
            <person name="Steenblock K."/>
            <person name="Brambilla E."/>
            <person name="Klenk H.-P."/>
            <person name="Eisen J.A."/>
        </authorList>
    </citation>
    <scope>NUCLEOTIDE SEQUENCE [LARGE SCALE GENOMIC DNA]</scope>
    <source>
        <strain evidence="13">ATCC 35074 / DSM 20540 / JCM 6276 / NBRC 101906 / NCIMB 13154 / VKM Ac-1939 / CCM 2703 / MRP</strain>
    </source>
</reference>
<dbReference type="InterPro" id="IPR014721">
    <property type="entry name" value="Ribsml_uS5_D2-typ_fold_subgr"/>
</dbReference>
<organism evidence="12 13">
    <name type="scientific">Deinococcus proteolyticus (strain ATCC 35074 / DSM 20540 / JCM 6276 / NBRC 101906 / NCIMB 13154 / VKM Ac-1939 / CCM 2703 / MRP)</name>
    <dbReference type="NCBI Taxonomy" id="693977"/>
    <lineage>
        <taxon>Bacteria</taxon>
        <taxon>Thermotogati</taxon>
        <taxon>Deinococcota</taxon>
        <taxon>Deinococci</taxon>
        <taxon>Deinococcales</taxon>
        <taxon>Deinococcaceae</taxon>
        <taxon>Deinococcus</taxon>
    </lineage>
</organism>
<keyword evidence="9" id="KW-0414">Isoprene biosynthesis</keyword>
<evidence type="ECO:0000256" key="2">
    <source>
        <dbReference type="ARBA" id="ARBA00012052"/>
    </source>
</evidence>
<dbReference type="PANTHER" id="PTHR43527:SF2">
    <property type="entry name" value="4-DIPHOSPHOCYTIDYL-2-C-METHYL-D-ERYTHRITOL KINASE, CHLOROPLASTIC"/>
    <property type="match status" value="1"/>
</dbReference>